<dbReference type="RefSeq" id="WP_090040774.1">
    <property type="nucleotide sequence ID" value="NZ_FOKI01000012.1"/>
</dbReference>
<organism evidence="2 3">
    <name type="scientific">Clostridium frigidicarnis</name>
    <dbReference type="NCBI Taxonomy" id="84698"/>
    <lineage>
        <taxon>Bacteria</taxon>
        <taxon>Bacillati</taxon>
        <taxon>Bacillota</taxon>
        <taxon>Clostridia</taxon>
        <taxon>Eubacteriales</taxon>
        <taxon>Clostridiaceae</taxon>
        <taxon>Clostridium</taxon>
    </lineage>
</organism>
<name>A0A1I0Y9Q9_9CLOT</name>
<keyword evidence="1" id="KW-0472">Membrane</keyword>
<keyword evidence="1" id="KW-0812">Transmembrane</keyword>
<protein>
    <submittedName>
        <fullName evidence="2">Uncharacterized protein</fullName>
    </submittedName>
</protein>
<feature type="transmembrane region" description="Helical" evidence="1">
    <location>
        <begin position="113"/>
        <end position="135"/>
    </location>
</feature>
<evidence type="ECO:0000256" key="1">
    <source>
        <dbReference type="SAM" id="Phobius"/>
    </source>
</evidence>
<keyword evidence="3" id="KW-1185">Reference proteome</keyword>
<proteinExistence type="predicted"/>
<evidence type="ECO:0000313" key="2">
    <source>
        <dbReference type="EMBL" id="SFB10125.1"/>
    </source>
</evidence>
<dbReference type="STRING" id="84698.SAMN04488528_101224"/>
<feature type="transmembrane region" description="Helical" evidence="1">
    <location>
        <begin position="87"/>
        <end position="107"/>
    </location>
</feature>
<gene>
    <name evidence="2" type="ORF">SAMN04488528_101224</name>
</gene>
<dbReference type="EMBL" id="FOKI01000012">
    <property type="protein sequence ID" value="SFB10125.1"/>
    <property type="molecule type" value="Genomic_DNA"/>
</dbReference>
<dbReference type="Proteomes" id="UP000198619">
    <property type="component" value="Unassembled WGS sequence"/>
</dbReference>
<keyword evidence="1" id="KW-1133">Transmembrane helix</keyword>
<reference evidence="2 3" key="1">
    <citation type="submission" date="2016-10" db="EMBL/GenBank/DDBJ databases">
        <authorList>
            <person name="de Groot N.N."/>
        </authorList>
    </citation>
    <scope>NUCLEOTIDE SEQUENCE [LARGE SCALE GENOMIC DNA]</scope>
    <source>
        <strain evidence="2 3">DSM 12271</strain>
    </source>
</reference>
<feature type="transmembrane region" description="Helical" evidence="1">
    <location>
        <begin position="173"/>
        <end position="190"/>
    </location>
</feature>
<dbReference type="InterPro" id="IPR047928">
    <property type="entry name" value="Perm_prefix_1"/>
</dbReference>
<evidence type="ECO:0000313" key="3">
    <source>
        <dbReference type="Proteomes" id="UP000198619"/>
    </source>
</evidence>
<dbReference type="AlphaFoldDB" id="A0A1I0Y9Q9"/>
<sequence length="218" mass="24986">MYEKLRKEVDELFKDAPRTARANELKEEVLANLIDRYNDLISEGKSEEEAIKKAIAGVGDVDELISALRKNDVFNYEEMKKDKQKSALILSVSVGLYIMSVVILILFTEVFHISGEISVCVMLTMVAIATGLIIYNSKSHTKYVKSDDTLVEDFKEWKSTNTEKQKIMTSIKSIMWTITVAIYLLISFGFNSWRYSWIIFIISAAIEKIITLIFQMKE</sequence>
<dbReference type="OrthoDB" id="362167at2"/>
<accession>A0A1I0Y9Q9</accession>
<feature type="transmembrane region" description="Helical" evidence="1">
    <location>
        <begin position="196"/>
        <end position="214"/>
    </location>
</feature>
<dbReference type="NCBIfam" id="NF038403">
    <property type="entry name" value="perm_prefix_1"/>
    <property type="match status" value="1"/>
</dbReference>